<sequence length="386" mass="39652">MSMYLTNGTILHPDHGIVDGHALQVADGRIAGIVRAGDVPAGAITVDLGGNLLAPGFVDLQCNGGGGVLFNDDPSVAALRAISAAHSRFGTTAFLPTLISDDLPTMQRALLAVNEAMAAGVPGIVGIHLEGPFLNTERKGIHDSAKIRPLTAADVDVILADRPATTLVTLAPELAPPDQLGRLRDAAVLICAGHTNATFEQTMQAFASGVSGVTHLFNAMSPLRAREPGAVGAALLSPECWCCIIVDGEHVHPAALQLALRVKGSSERFILVTDAMPTVGQAVKEFVLNGETITAHGGVCQNSGGTLAGSDLDMAQAVAKTVALLGVDRAEAIGMASANPARYLGLDDRFGTLAPGLAANLVELAPDGAVRRTWIDGTLVWDAAAG</sequence>
<dbReference type="Gene3D" id="2.30.40.10">
    <property type="entry name" value="Urease, subunit C, domain 1"/>
    <property type="match status" value="1"/>
</dbReference>
<accession>A0ABV7SZC0</accession>
<dbReference type="RefSeq" id="WP_261294593.1">
    <property type="nucleotide sequence ID" value="NZ_JANQBK010000008.1"/>
</dbReference>
<dbReference type="GO" id="GO:0008448">
    <property type="term" value="F:N-acetylglucosamine-6-phosphate deacetylase activity"/>
    <property type="evidence" value="ECO:0007669"/>
    <property type="project" value="UniProtKB-EC"/>
</dbReference>
<dbReference type="SUPFAM" id="SSF51338">
    <property type="entry name" value="Composite domain of metallo-dependent hydrolases"/>
    <property type="match status" value="1"/>
</dbReference>
<comment type="caution">
    <text evidence="7">The sequence shown here is derived from an EMBL/GenBank/DDBJ whole genome shotgun (WGS) entry which is preliminary data.</text>
</comment>
<keyword evidence="4 5" id="KW-0119">Carbohydrate metabolism</keyword>
<dbReference type="PANTHER" id="PTHR11113">
    <property type="entry name" value="N-ACETYLGLUCOSAMINE-6-PHOSPHATE DEACETYLASE"/>
    <property type="match status" value="1"/>
</dbReference>
<name>A0ABV7SZC0_9SPHN</name>
<dbReference type="SUPFAM" id="SSF51556">
    <property type="entry name" value="Metallo-dependent hydrolases"/>
    <property type="match status" value="1"/>
</dbReference>
<evidence type="ECO:0000256" key="1">
    <source>
        <dbReference type="ARBA" id="ARBA00010716"/>
    </source>
</evidence>
<dbReference type="Proteomes" id="UP001595713">
    <property type="component" value="Unassembled WGS sequence"/>
</dbReference>
<organism evidence="7 8">
    <name type="scientific">Sphingomonas hylomeconis</name>
    <dbReference type="NCBI Taxonomy" id="1395958"/>
    <lineage>
        <taxon>Bacteria</taxon>
        <taxon>Pseudomonadati</taxon>
        <taxon>Pseudomonadota</taxon>
        <taxon>Alphaproteobacteria</taxon>
        <taxon>Sphingomonadales</taxon>
        <taxon>Sphingomonadaceae</taxon>
        <taxon>Sphingomonas</taxon>
    </lineage>
</organism>
<evidence type="ECO:0000313" key="7">
    <source>
        <dbReference type="EMBL" id="MFC3581978.1"/>
    </source>
</evidence>
<dbReference type="PIRSF" id="PIRSF038994">
    <property type="entry name" value="NagA"/>
    <property type="match status" value="1"/>
</dbReference>
<dbReference type="Gene3D" id="3.20.20.140">
    <property type="entry name" value="Metal-dependent hydrolases"/>
    <property type="match status" value="1"/>
</dbReference>
<gene>
    <name evidence="7" type="primary">nagA</name>
    <name evidence="7" type="ORF">ACFONA_17550</name>
</gene>
<dbReference type="InterPro" id="IPR006680">
    <property type="entry name" value="Amidohydro-rel"/>
</dbReference>
<dbReference type="EMBL" id="JBHRXP010000009">
    <property type="protein sequence ID" value="MFC3581978.1"/>
    <property type="molecule type" value="Genomic_DNA"/>
</dbReference>
<dbReference type="Pfam" id="PF01979">
    <property type="entry name" value="Amidohydro_1"/>
    <property type="match status" value="1"/>
</dbReference>
<evidence type="ECO:0000256" key="4">
    <source>
        <dbReference type="ARBA" id="ARBA00023277"/>
    </source>
</evidence>
<comment type="similarity">
    <text evidence="1 5">Belongs to the metallo-dependent hydrolases superfamily. NagA family.</text>
</comment>
<dbReference type="PANTHER" id="PTHR11113:SF14">
    <property type="entry name" value="N-ACETYLGLUCOSAMINE-6-PHOSPHATE DEACETYLASE"/>
    <property type="match status" value="1"/>
</dbReference>
<dbReference type="InterPro" id="IPR011059">
    <property type="entry name" value="Metal-dep_hydrolase_composite"/>
</dbReference>
<reference evidence="8" key="1">
    <citation type="journal article" date="2019" name="Int. J. Syst. Evol. Microbiol.">
        <title>The Global Catalogue of Microorganisms (GCM) 10K type strain sequencing project: providing services to taxonomists for standard genome sequencing and annotation.</title>
        <authorList>
            <consortium name="The Broad Institute Genomics Platform"/>
            <consortium name="The Broad Institute Genome Sequencing Center for Infectious Disease"/>
            <person name="Wu L."/>
            <person name="Ma J."/>
        </authorList>
    </citation>
    <scope>NUCLEOTIDE SEQUENCE [LARGE SCALE GENOMIC DNA]</scope>
    <source>
        <strain evidence="8">KCTC 42739</strain>
    </source>
</reference>
<protein>
    <submittedName>
        <fullName evidence="7">N-acetylglucosamine-6-phosphate deacetylase</fullName>
        <ecNumber evidence="7">3.5.1.25</ecNumber>
    </submittedName>
</protein>
<dbReference type="CDD" id="cd00854">
    <property type="entry name" value="NagA"/>
    <property type="match status" value="1"/>
</dbReference>
<dbReference type="NCBIfam" id="TIGR00221">
    <property type="entry name" value="nagA"/>
    <property type="match status" value="1"/>
</dbReference>
<proteinExistence type="inferred from homology"/>
<dbReference type="InterPro" id="IPR032466">
    <property type="entry name" value="Metal_Hydrolase"/>
</dbReference>
<evidence type="ECO:0000256" key="3">
    <source>
        <dbReference type="ARBA" id="ARBA00022801"/>
    </source>
</evidence>
<evidence type="ECO:0000256" key="5">
    <source>
        <dbReference type="PIRNR" id="PIRNR038994"/>
    </source>
</evidence>
<evidence type="ECO:0000259" key="6">
    <source>
        <dbReference type="Pfam" id="PF01979"/>
    </source>
</evidence>
<feature type="domain" description="Amidohydrolase-related" evidence="6">
    <location>
        <begin position="53"/>
        <end position="380"/>
    </location>
</feature>
<dbReference type="EC" id="3.5.1.25" evidence="7"/>
<dbReference type="InterPro" id="IPR003764">
    <property type="entry name" value="GlcNAc_6-P_deAcase"/>
</dbReference>
<keyword evidence="2" id="KW-0479">Metal-binding</keyword>
<keyword evidence="3 5" id="KW-0378">Hydrolase</keyword>
<keyword evidence="8" id="KW-1185">Reference proteome</keyword>
<evidence type="ECO:0000256" key="2">
    <source>
        <dbReference type="ARBA" id="ARBA00022723"/>
    </source>
</evidence>
<evidence type="ECO:0000313" key="8">
    <source>
        <dbReference type="Proteomes" id="UP001595713"/>
    </source>
</evidence>